<dbReference type="Proteomes" id="UP000557857">
    <property type="component" value="Unassembled WGS sequence"/>
</dbReference>
<dbReference type="InterPro" id="IPR008256">
    <property type="entry name" value="Peptidase_S1B"/>
</dbReference>
<gene>
    <name evidence="9" type="ORF">HI921_15595</name>
</gene>
<dbReference type="PANTHER" id="PTHR15462:SF8">
    <property type="entry name" value="SERINE PROTEASE"/>
    <property type="match status" value="1"/>
</dbReference>
<evidence type="ECO:0000256" key="5">
    <source>
        <dbReference type="ARBA" id="ARBA00022825"/>
    </source>
</evidence>
<dbReference type="SUPFAM" id="SSF50494">
    <property type="entry name" value="Trypsin-like serine proteases"/>
    <property type="match status" value="1"/>
</dbReference>
<keyword evidence="6" id="KW-0843">Virulence</keyword>
<dbReference type="InterPro" id="IPR008353">
    <property type="entry name" value="Peptidase_S1B_tx"/>
</dbReference>
<comment type="caution">
    <text evidence="9">The sequence shown here is derived from an EMBL/GenBank/DDBJ whole genome shotgun (WGS) entry which is preliminary data.</text>
</comment>
<keyword evidence="5 8" id="KW-0720">Serine protease</keyword>
<dbReference type="EMBL" id="JABCAG010000107">
    <property type="protein sequence ID" value="NMP59847.1"/>
    <property type="molecule type" value="Genomic_DNA"/>
</dbReference>
<keyword evidence="4 8" id="KW-0378">Hydrolase</keyword>
<reference evidence="9 10" key="1">
    <citation type="submission" date="2020-04" db="EMBL/GenBank/DDBJ databases">
        <authorList>
            <person name="Abaymova A."/>
            <person name="Teymurazov M."/>
            <person name="Tazyna O."/>
            <person name="Chatushin Y."/>
            <person name="Svetoch E."/>
            <person name="Pereligyn V."/>
            <person name="Pohylenko V."/>
            <person name="Platonov M."/>
            <person name="Kartsev N."/>
            <person name="Skryabin Y."/>
            <person name="Sizova A."/>
            <person name="Solomentsev V."/>
            <person name="Kislichkina A."/>
            <person name="Bogun A."/>
        </authorList>
    </citation>
    <scope>NUCLEOTIDE SEQUENCE [LARGE SCALE GENOMIC DNA]</scope>
    <source>
        <strain evidence="10">SCPM-O-B-8398 (E28)</strain>
    </source>
</reference>
<evidence type="ECO:0000256" key="1">
    <source>
        <dbReference type="ARBA" id="ARBA00008764"/>
    </source>
</evidence>
<evidence type="ECO:0000313" key="10">
    <source>
        <dbReference type="Proteomes" id="UP000557857"/>
    </source>
</evidence>
<protein>
    <recommendedName>
        <fullName evidence="8">Serine protease</fullName>
        <ecNumber evidence="8">3.4.21.-</ecNumber>
    </recommendedName>
</protein>
<dbReference type="RefSeq" id="WP_169059294.1">
    <property type="nucleotide sequence ID" value="NZ_JABCAG010000107.1"/>
</dbReference>
<evidence type="ECO:0000256" key="3">
    <source>
        <dbReference type="ARBA" id="ARBA00022729"/>
    </source>
</evidence>
<dbReference type="EC" id="3.4.21.-" evidence="8"/>
<sequence length="246" mass="27121">MQNRKPRIWGPLFILFFINFISLSPIARAEETDFHTRAILPNNDRTQITDTSVEPYQSVCFIYVNNATQGSGVVVGKNAILTNRHVAAAVNNGDPANIKVNAARVSSTEYKETTFYGQEIKYSPDGQDLAIVYLKPNTEGLSIGDVVTPAKYVNDPITTVGTPIRVIGYPGDKPWATMWESKGVSTTETTNRIYYNASTFGGNSGSPVFNNQNEVIGIHFGAVSGENMAVRFKPSIYEFIRENVEP</sequence>
<dbReference type="PANTHER" id="PTHR15462">
    <property type="entry name" value="SERINE PROTEASE"/>
    <property type="match status" value="1"/>
</dbReference>
<proteinExistence type="inferred from homology"/>
<dbReference type="GO" id="GO:0006508">
    <property type="term" value="P:proteolysis"/>
    <property type="evidence" value="ECO:0007669"/>
    <property type="project" value="UniProtKB-KW"/>
</dbReference>
<dbReference type="PRINTS" id="PR01774">
    <property type="entry name" value="EXFOLTOXIN"/>
</dbReference>
<evidence type="ECO:0000256" key="7">
    <source>
        <dbReference type="PIRSR" id="PIRSR608256-1"/>
    </source>
</evidence>
<dbReference type="Gene3D" id="2.40.10.10">
    <property type="entry name" value="Trypsin-like serine proteases"/>
    <property type="match status" value="2"/>
</dbReference>
<feature type="active site" description="Charge relay system" evidence="7">
    <location>
        <position position="204"/>
    </location>
</feature>
<feature type="active site" description="Charge relay system" evidence="7">
    <location>
        <position position="85"/>
    </location>
</feature>
<name>A0A848MV52_ENTMU</name>
<accession>A0A848MV52</accession>
<feature type="active site" description="Charge relay system" evidence="7">
    <location>
        <position position="128"/>
    </location>
</feature>
<dbReference type="PROSITE" id="PS00673">
    <property type="entry name" value="V8_SER"/>
    <property type="match status" value="1"/>
</dbReference>
<dbReference type="InterPro" id="IPR000126">
    <property type="entry name" value="V8_ser_AS"/>
</dbReference>
<dbReference type="PRINTS" id="PR00839">
    <property type="entry name" value="V8PROTEASE"/>
</dbReference>
<evidence type="ECO:0000256" key="8">
    <source>
        <dbReference type="RuleBase" id="RU004296"/>
    </source>
</evidence>
<dbReference type="AlphaFoldDB" id="A0A848MV52"/>
<organism evidence="9 10">
    <name type="scientific">Enterococcus mundtii</name>
    <dbReference type="NCBI Taxonomy" id="53346"/>
    <lineage>
        <taxon>Bacteria</taxon>
        <taxon>Bacillati</taxon>
        <taxon>Bacillota</taxon>
        <taxon>Bacilli</taxon>
        <taxon>Lactobacillales</taxon>
        <taxon>Enterococcaceae</taxon>
        <taxon>Enterococcus</taxon>
    </lineage>
</organism>
<evidence type="ECO:0000256" key="2">
    <source>
        <dbReference type="ARBA" id="ARBA00022670"/>
    </source>
</evidence>
<evidence type="ECO:0000313" key="9">
    <source>
        <dbReference type="EMBL" id="NMP59847.1"/>
    </source>
</evidence>
<keyword evidence="2 8" id="KW-0645">Protease</keyword>
<dbReference type="InterPro" id="IPR050966">
    <property type="entry name" value="Glutamyl_endopeptidase"/>
</dbReference>
<dbReference type="GO" id="GO:0004252">
    <property type="term" value="F:serine-type endopeptidase activity"/>
    <property type="evidence" value="ECO:0007669"/>
    <property type="project" value="InterPro"/>
</dbReference>
<dbReference type="InterPro" id="IPR043504">
    <property type="entry name" value="Peptidase_S1_PA_chymotrypsin"/>
</dbReference>
<evidence type="ECO:0000256" key="4">
    <source>
        <dbReference type="ARBA" id="ARBA00022801"/>
    </source>
</evidence>
<evidence type="ECO:0000256" key="6">
    <source>
        <dbReference type="ARBA" id="ARBA00023026"/>
    </source>
</evidence>
<keyword evidence="3" id="KW-0732">Signal</keyword>
<dbReference type="InterPro" id="IPR009003">
    <property type="entry name" value="Peptidase_S1_PA"/>
</dbReference>
<comment type="similarity">
    <text evidence="1 8">Belongs to the peptidase S1B family.</text>
</comment>
<dbReference type="Pfam" id="PF13365">
    <property type="entry name" value="Trypsin_2"/>
    <property type="match status" value="1"/>
</dbReference>